<feature type="domain" description="RSE1/DDB1/CPSF1 C-terminal" evidence="4">
    <location>
        <begin position="1096"/>
        <end position="1444"/>
    </location>
</feature>
<keyword evidence="2" id="KW-0539">Nucleus</keyword>
<evidence type="ECO:0000313" key="8">
    <source>
        <dbReference type="Proteomes" id="UP001201980"/>
    </source>
</evidence>
<dbReference type="InterPro" id="IPR015943">
    <property type="entry name" value="WD40/YVTN_repeat-like_dom_sf"/>
</dbReference>
<evidence type="ECO:0000259" key="6">
    <source>
        <dbReference type="Pfam" id="PF23726"/>
    </source>
</evidence>
<evidence type="ECO:0000259" key="4">
    <source>
        <dbReference type="Pfam" id="PF03178"/>
    </source>
</evidence>
<dbReference type="InterPro" id="IPR004871">
    <property type="entry name" value="RSE1/DDB1/CPSF1_C"/>
</dbReference>
<comment type="subcellular location">
    <subcellularLocation>
        <location evidence="1">Nucleus</location>
    </subcellularLocation>
</comment>
<dbReference type="InterPro" id="IPR050358">
    <property type="entry name" value="RSE1/DDB1/CFT1"/>
</dbReference>
<evidence type="ECO:0000256" key="1">
    <source>
        <dbReference type="ARBA" id="ARBA00004123"/>
    </source>
</evidence>
<dbReference type="Proteomes" id="UP001201980">
    <property type="component" value="Unassembled WGS sequence"/>
</dbReference>
<feature type="domain" description="RSE1/DDB1/CPSF1 second beta-propeller" evidence="6">
    <location>
        <begin position="628"/>
        <end position="1026"/>
    </location>
</feature>
<feature type="region of interest" description="Disordered" evidence="3">
    <location>
        <begin position="1342"/>
        <end position="1362"/>
    </location>
</feature>
<dbReference type="EMBL" id="JAKWBI020000566">
    <property type="protein sequence ID" value="KAJ2893795.1"/>
    <property type="molecule type" value="Genomic_DNA"/>
</dbReference>
<keyword evidence="8" id="KW-1185">Reference proteome</keyword>
<dbReference type="InterPro" id="IPR058543">
    <property type="entry name" value="Beta-prop_RSE1/DDB1/CPSF1_2nd"/>
</dbReference>
<feature type="domain" description="RSE1/DDB1/CPSF1 first beta-propeller" evidence="5">
    <location>
        <begin position="138"/>
        <end position="504"/>
    </location>
</feature>
<evidence type="ECO:0000259" key="5">
    <source>
        <dbReference type="Pfam" id="PF10433"/>
    </source>
</evidence>
<proteinExistence type="predicted"/>
<feature type="region of interest" description="Disordered" evidence="3">
    <location>
        <begin position="931"/>
        <end position="954"/>
    </location>
</feature>
<dbReference type="Pfam" id="PF23726">
    <property type="entry name" value="Beta-prop_RSE1_2nd"/>
    <property type="match status" value="1"/>
</dbReference>
<sequence length="1483" mass="160791">MFPLLRCGTDASRLSCFQSAAQNSANTKLAPLLASFTSNKYAKGSKMQCYTELIPPTAVTHSIYLPFTSSKSHNLVVAKSSLLQVFATKTIAAELDPASPNTADPISSTNYALHTNDKDGLEASFLGGDIPLVKMDKSNNTKLVLVAECPLAGTVTGLARIKVRKTKSGGEMLLVALKDAKMSLAQWDPVSYSVITISVHYYEQEELMAAPWAAPLGSSENFLVSDPGSRCAAFKFGTRNLAILPFNMADEDVEMDGWDVELDGPRPQDAAASNGISIGSIEDAPPYSSSFVLRLPNLDHTLIYPIHLAFLYEYREPTFGFLSSTMAPSNQLGRKDHYSYMVFTLDLNQKASTTILSVGNLPQDLFQVIPLPAPIGGALLVGTNELIHIDQSGKAKGVAVNEFAKQSTAFSLHDQSSLNLKLERCRIEILAAENAEMLMVLHDGSLAVIKFQIDGRKVSGLEVYMVEPEAGGLVIKSGVSSLSKMGRNTMFVGSSRSDSMVIGWTRNQSETSKKKSRGIDLGLDLDEEDEYDLDEDDFDDDLYAEGPTPVQLSADAGSSKAGDLMFKTHDKLLSIAPIRDITTGMPSFFQDGEDEKNSRGVSSEVQLVCAVGRGRAGAIVTIRKDVNPRVVGRFDFPEARGFWTLSVRKPVPKALQGEKGAPAVGGDYDSSLQYDRFMIVSKVDLDGYHTSDVYALTAGGFEALTETEFEPAAGFTVEAGTMGNEHRIVQVLKSEVRCYDGDLGLAQILPLQDEDSSADPRAVTASIQDPFLLVVRDDSSVYVASVDKYNDFEGLDRPEEIVNTKWISGCLYKDNSGVFIPDAPADKNIVMFLLSKDGDLSMHTLPDFGHVWTRSDVCYVPPVLGGDYLVRRGQAKEKLTEVLVADIGDATAKSPYLIVRNASDDLTLYQPSRVTRQGKLGIEFQKINNPALARAPEPRPKSDDDDDTGETPQFLPLRKCGNIGGYSSVFLPGPSPSFIMKSAKSLPKVITLRSRHVRGMSSFHTEGCENGFITVDNLGTARVCQLPPKASFTELGVAVTKIPMGEEVANIIYHPPTATYMTSCTTWQDFELPKDDDYHKEWQREQSLPLPPKVERSTLKLISSITWSEIQSIQLEPCEVVLCMETLNLEVSEETHERRQLLCVGTAVSRGEDLPIRGRIYVYDVVNVIPQPGRPETNRGLKLVAQEDVPRGAVTALSEIGTQGLMLVAQGQKCMVRGLKEDGTLLPVAFIDMSCYVTAAKELRGTGLCVLSDAFKGVWFTGYSEEPYRMHLFGKSSTRLEVATADFLPHGKELIIVAADYESGVHVLQYDPEHPKSLQGHLLLHLTTFAVGAHMPSQMLRLPAAPSPTIDPTSGSSHHHSSSSVLLMASSHTGMLSLLTPLSESSYLRLSSLTAQLLNNLTHGLGTNPKAYRMPGSTGAGGPPPAVDAGVGRSVVDGVLLGRWNELGSGRRAEMAGRAGFSGVDDVKGVLGGVVGWGGVGFF</sequence>
<accession>A0AAD5WNQ5</accession>
<evidence type="ECO:0000256" key="2">
    <source>
        <dbReference type="ARBA" id="ARBA00023242"/>
    </source>
</evidence>
<dbReference type="Pfam" id="PF10433">
    <property type="entry name" value="Beta-prop_RSE1_1st"/>
    <property type="match status" value="1"/>
</dbReference>
<dbReference type="PANTHER" id="PTHR10644">
    <property type="entry name" value="DNA REPAIR/RNA PROCESSING CPSF FAMILY"/>
    <property type="match status" value="1"/>
</dbReference>
<dbReference type="GO" id="GO:0005634">
    <property type="term" value="C:nucleus"/>
    <property type="evidence" value="ECO:0007669"/>
    <property type="project" value="UniProtKB-SubCell"/>
</dbReference>
<comment type="caution">
    <text evidence="7">The sequence shown here is derived from an EMBL/GenBank/DDBJ whole genome shotgun (WGS) entry which is preliminary data.</text>
</comment>
<protein>
    <submittedName>
        <fullName evidence="7">Uncharacterized protein</fullName>
    </submittedName>
</protein>
<dbReference type="Pfam" id="PF03178">
    <property type="entry name" value="CPSF_A"/>
    <property type="match status" value="1"/>
</dbReference>
<organism evidence="7 8">
    <name type="scientific">Zalerion maritima</name>
    <dbReference type="NCBI Taxonomy" id="339359"/>
    <lineage>
        <taxon>Eukaryota</taxon>
        <taxon>Fungi</taxon>
        <taxon>Dikarya</taxon>
        <taxon>Ascomycota</taxon>
        <taxon>Pezizomycotina</taxon>
        <taxon>Sordariomycetes</taxon>
        <taxon>Lulworthiomycetidae</taxon>
        <taxon>Lulworthiales</taxon>
        <taxon>Lulworthiaceae</taxon>
        <taxon>Zalerion</taxon>
    </lineage>
</organism>
<evidence type="ECO:0000313" key="7">
    <source>
        <dbReference type="EMBL" id="KAJ2893795.1"/>
    </source>
</evidence>
<dbReference type="Gene3D" id="2.130.10.10">
    <property type="entry name" value="YVTN repeat-like/Quinoprotein amine dehydrogenase"/>
    <property type="match status" value="2"/>
</dbReference>
<dbReference type="GO" id="GO:0003676">
    <property type="term" value="F:nucleic acid binding"/>
    <property type="evidence" value="ECO:0007669"/>
    <property type="project" value="InterPro"/>
</dbReference>
<evidence type="ECO:0000256" key="3">
    <source>
        <dbReference type="SAM" id="MobiDB-lite"/>
    </source>
</evidence>
<dbReference type="InterPro" id="IPR018846">
    <property type="entry name" value="Beta-prop_RSE1/DDB1/CPSF1_1st"/>
</dbReference>
<reference evidence="7" key="1">
    <citation type="submission" date="2022-07" db="EMBL/GenBank/DDBJ databases">
        <title>Draft genome sequence of Zalerion maritima ATCC 34329, a (micro)plastics degrading marine fungus.</title>
        <authorList>
            <person name="Paco A."/>
            <person name="Goncalves M.F.M."/>
            <person name="Rocha-Santos T.A.P."/>
            <person name="Alves A."/>
        </authorList>
    </citation>
    <scope>NUCLEOTIDE SEQUENCE</scope>
    <source>
        <strain evidence="7">ATCC 34329</strain>
    </source>
</reference>
<gene>
    <name evidence="7" type="ORF">MKZ38_008236</name>
</gene>
<name>A0AAD5WNQ5_9PEZI</name>